<protein>
    <submittedName>
        <fullName evidence="1">Aspartic peptidase A1 family protein</fullName>
        <ecNumber evidence="1">3.4.23.12</ecNumber>
    </submittedName>
</protein>
<organism evidence="1 2">
    <name type="scientific">Dioscorea alata</name>
    <name type="common">Purple yam</name>
    <dbReference type="NCBI Taxonomy" id="55571"/>
    <lineage>
        <taxon>Eukaryota</taxon>
        <taxon>Viridiplantae</taxon>
        <taxon>Streptophyta</taxon>
        <taxon>Embryophyta</taxon>
        <taxon>Tracheophyta</taxon>
        <taxon>Spermatophyta</taxon>
        <taxon>Magnoliopsida</taxon>
        <taxon>Liliopsida</taxon>
        <taxon>Dioscoreales</taxon>
        <taxon>Dioscoreaceae</taxon>
        <taxon>Dioscorea</taxon>
    </lineage>
</organism>
<dbReference type="Proteomes" id="UP000827976">
    <property type="component" value="Chromosome 16"/>
</dbReference>
<name>A0ACB7UF85_DIOAL</name>
<evidence type="ECO:0000313" key="2">
    <source>
        <dbReference type="Proteomes" id="UP000827976"/>
    </source>
</evidence>
<proteinExistence type="predicted"/>
<evidence type="ECO:0000313" key="1">
    <source>
        <dbReference type="EMBL" id="KAH7658979.1"/>
    </source>
</evidence>
<dbReference type="EC" id="3.4.23.12" evidence="1"/>
<gene>
    <name evidence="1" type="ORF">IHE45_16G002700</name>
</gene>
<sequence>MKLFHRDSPRSSHYQLSATSEDRFRAMIERSISRARYISSIISGTSYSARYDDSDGYSGGGGVYTSIASSPSGAPAPAPASSNLQTKVIPNGGDYLTELEIGTPPVKIVAVADTGSDLVWVQCKPCKECYNQTDPIFDTSKSSTFNDSVSCESRICRSLLSSRCKNNQCDYDYEYGDYSYTFGTLVKDTFTFSSAASSSSIPGIVFGCSHESGGTFDPNEDGLIGLGGGPASLVSQLDNSTHGKFSHCLVPYMENTTSTLNFGDNSVVNGPGLVTMKMNRHKTFYYVRLLSVSTGNNDTVNLDQDTNIIFDSGTTLTFLPNATLTKLINDLSKTINLTRAKDPKIDLPLCYSHSANAPPYPFPNITFTFSDNIQPYDPKPVVLTPMQTFAHFSEDVICLAMVGDDGLPIFGNIAQQNLHVGYDLRTNVISVAPANCSNF</sequence>
<dbReference type="EMBL" id="CM037026">
    <property type="protein sequence ID" value="KAH7658979.1"/>
    <property type="molecule type" value="Genomic_DNA"/>
</dbReference>
<keyword evidence="2" id="KW-1185">Reference proteome</keyword>
<accession>A0ACB7UF85</accession>
<reference evidence="2" key="1">
    <citation type="journal article" date="2022" name="Nat. Commun.">
        <title>Chromosome evolution and the genetic basis of agronomically important traits in greater yam.</title>
        <authorList>
            <person name="Bredeson J.V."/>
            <person name="Lyons J.B."/>
            <person name="Oniyinde I.O."/>
            <person name="Okereke N.R."/>
            <person name="Kolade O."/>
            <person name="Nnabue I."/>
            <person name="Nwadili C.O."/>
            <person name="Hribova E."/>
            <person name="Parker M."/>
            <person name="Nwogha J."/>
            <person name="Shu S."/>
            <person name="Carlson J."/>
            <person name="Kariba R."/>
            <person name="Muthemba S."/>
            <person name="Knop K."/>
            <person name="Barton G.J."/>
            <person name="Sherwood A.V."/>
            <person name="Lopez-Montes A."/>
            <person name="Asiedu R."/>
            <person name="Jamnadass R."/>
            <person name="Muchugi A."/>
            <person name="Goodstein D."/>
            <person name="Egesi C.N."/>
            <person name="Featherston J."/>
            <person name="Asfaw A."/>
            <person name="Simpson G.G."/>
            <person name="Dolezel J."/>
            <person name="Hendre P.S."/>
            <person name="Van Deynze A."/>
            <person name="Kumar P.L."/>
            <person name="Obidiegwu J.E."/>
            <person name="Bhattacharjee R."/>
            <person name="Rokhsar D.S."/>
        </authorList>
    </citation>
    <scope>NUCLEOTIDE SEQUENCE [LARGE SCALE GENOMIC DNA]</scope>
    <source>
        <strain evidence="2">cv. TDa95/00328</strain>
    </source>
</reference>
<comment type="caution">
    <text evidence="1">The sequence shown here is derived from an EMBL/GenBank/DDBJ whole genome shotgun (WGS) entry which is preliminary data.</text>
</comment>
<keyword evidence="1" id="KW-0378">Hydrolase</keyword>